<evidence type="ECO:0000313" key="3">
    <source>
        <dbReference type="Proteomes" id="UP000001774"/>
    </source>
</evidence>
<sequence>MRFTRFWPCATTLSRYPLAVGLIPIGSRQGQSSTNTSAAWDSCRRHRKALSASSNKKREGLGH</sequence>
<dbReference type="RefSeq" id="NP_858977.1">
    <property type="nucleotide sequence ID" value="NC_004902.1"/>
</dbReference>
<dbReference type="Proteomes" id="UP000001774">
    <property type="component" value="Segment"/>
</dbReference>
<feature type="compositionally biased region" description="Polar residues" evidence="1">
    <location>
        <begin position="28"/>
        <end position="39"/>
    </location>
</feature>
<dbReference type="EMBL" id="AY299121">
    <property type="protein sequence ID" value="AAP58697.1"/>
    <property type="molecule type" value="Genomic_DNA"/>
</dbReference>
<protein>
    <submittedName>
        <fullName evidence="2">30L</fullName>
    </submittedName>
</protein>
<evidence type="ECO:0000313" key="2">
    <source>
        <dbReference type="EMBL" id="AAP58697.1"/>
    </source>
</evidence>
<reference evidence="2 3" key="1">
    <citation type="journal article" date="2003" name="J. Mol. Biol.">
        <title>Genome of Xanthomonas oryzae bacteriophage Xp10: an odd T-odd phage.</title>
        <authorList>
            <person name="Yuzenkova J."/>
            <person name="Nechaev S."/>
            <person name="Berlin J."/>
            <person name="Rogulja D."/>
            <person name="Kuznedelov K."/>
            <person name="Inman R."/>
            <person name="Mushegian A."/>
            <person name="Severinov K."/>
        </authorList>
    </citation>
    <scope>NUCLEOTIDE SEQUENCE</scope>
</reference>
<organism evidence="2 3">
    <name type="scientific">Xanthomonas phage Xp10</name>
    <dbReference type="NCBI Taxonomy" id="2907956"/>
    <lineage>
        <taxon>Viruses</taxon>
        <taxon>Duplodnaviria</taxon>
        <taxon>Heunggongvirae</taxon>
        <taxon>Uroviricota</taxon>
        <taxon>Caudoviricetes</taxon>
        <taxon>Xipdecavirus</taxon>
        <taxon>Xipdecavirus Xp10</taxon>
    </lineage>
</organism>
<accession>Q7Y5I7</accession>
<dbReference type="GeneID" id="2648373"/>
<feature type="region of interest" description="Disordered" evidence="1">
    <location>
        <begin position="27"/>
        <end position="63"/>
    </location>
</feature>
<name>Q7Y5I7_9CAUD</name>
<proteinExistence type="predicted"/>
<evidence type="ECO:0000256" key="1">
    <source>
        <dbReference type="SAM" id="MobiDB-lite"/>
    </source>
</evidence>
<keyword evidence="3" id="KW-1185">Reference proteome</keyword>
<dbReference type="KEGG" id="vg:2648373"/>